<accession>A0A7I8W0N9</accession>
<dbReference type="SUPFAM" id="SSF56815">
    <property type="entry name" value="Sec1/munc18-like (SM) proteins"/>
    <property type="match status" value="1"/>
</dbReference>
<protein>
    <submittedName>
        <fullName evidence="2">DgyrCDS10127</fullName>
    </submittedName>
</protein>
<dbReference type="PIRSF" id="PIRSF005715">
    <property type="entry name" value="VPS45_Sec1"/>
    <property type="match status" value="1"/>
</dbReference>
<dbReference type="Gene3D" id="1.25.40.60">
    <property type="match status" value="1"/>
</dbReference>
<dbReference type="InterPro" id="IPR027482">
    <property type="entry name" value="Sec1-like_dom2"/>
</dbReference>
<organism evidence="2 3">
    <name type="scientific">Dimorphilus gyrociliatus</name>
    <dbReference type="NCBI Taxonomy" id="2664684"/>
    <lineage>
        <taxon>Eukaryota</taxon>
        <taxon>Metazoa</taxon>
        <taxon>Spiralia</taxon>
        <taxon>Lophotrochozoa</taxon>
        <taxon>Annelida</taxon>
        <taxon>Polychaeta</taxon>
        <taxon>Polychaeta incertae sedis</taxon>
        <taxon>Dinophilidae</taxon>
        <taxon>Dimorphilus</taxon>
    </lineage>
</organism>
<dbReference type="Gene3D" id="3.90.830.10">
    <property type="entry name" value="Syntaxin Binding Protein 1, Chain A, domain 2"/>
    <property type="match status" value="1"/>
</dbReference>
<name>A0A7I8W0N9_9ANNE</name>
<dbReference type="EMBL" id="CAJFCJ010000014">
    <property type="protein sequence ID" value="CAD5121633.1"/>
    <property type="molecule type" value="Genomic_DNA"/>
</dbReference>
<dbReference type="InterPro" id="IPR036045">
    <property type="entry name" value="Sec1-like_sf"/>
</dbReference>
<dbReference type="InterPro" id="IPR043154">
    <property type="entry name" value="Sec-1-like_dom1"/>
</dbReference>
<dbReference type="OrthoDB" id="10251230at2759"/>
<dbReference type="Proteomes" id="UP000549394">
    <property type="component" value="Unassembled WGS sequence"/>
</dbReference>
<dbReference type="Gene3D" id="3.40.50.2060">
    <property type="match status" value="1"/>
</dbReference>
<evidence type="ECO:0000313" key="2">
    <source>
        <dbReference type="EMBL" id="CAD5121633.1"/>
    </source>
</evidence>
<proteinExistence type="inferred from homology"/>
<comment type="caution">
    <text evidence="2">The sequence shown here is derived from an EMBL/GenBank/DDBJ whole genome shotgun (WGS) entry which is preliminary data.</text>
</comment>
<dbReference type="InterPro" id="IPR043127">
    <property type="entry name" value="Sec-1-like_dom3a"/>
</dbReference>
<keyword evidence="3" id="KW-1185">Reference proteome</keyword>
<dbReference type="GO" id="GO:0016192">
    <property type="term" value="P:vesicle-mediated transport"/>
    <property type="evidence" value="ECO:0007669"/>
    <property type="project" value="InterPro"/>
</dbReference>
<evidence type="ECO:0000256" key="1">
    <source>
        <dbReference type="ARBA" id="ARBA00009884"/>
    </source>
</evidence>
<evidence type="ECO:0000313" key="3">
    <source>
        <dbReference type="Proteomes" id="UP000549394"/>
    </source>
</evidence>
<dbReference type="InterPro" id="IPR001619">
    <property type="entry name" value="Sec1-like"/>
</dbReference>
<sequence length="616" mass="69849">MSASLKDKQIDALKRVLNLNVVVGKTTTTEPQWKVLIYDDWSQDIISPLFSLKELRDTGVTLHLNLNKQREAIPDVPAVYLVAPTDENINKICIDIENKLYESFYFNFISAIPRAKLEKIASAAVEVNNVQSVSAVMDQYVQFICLEDEMFITKQRDTFNLSYYGLHRARMTDTEMNQTLDSLADTLFSVLVTKGQIPIIQCPRGNAAEKLSELLDKKLRDQMKDARTHMFSGGIDASSLHRPLLVILDRDVDLATPLHHTWTYQALVHDVLNLSLNRVQIKEKSFDLDSKNDNLWNKQRGSPFPEVAQEVQMELEKCKNREEELRVLKASMGAEEDVDGTTARLSMAVTSLPEILAKKRNVDMHIDIAASLLDQIKERKLDSFFEMEEKLLSKSSKLGDKNLQELLRDPQAGTPEDKVRLFIISLLCTKENISEAEMDSYCNILQSANCDLAAVQYIRKWKAFTSMSMGSLTYGGSDHYGTRTDSMFGKLLDKASKFAMEGVKNLVVEKHNLVVTKIVDALMELKSTPETDNFRYFDPKILRVTDPSNIPRTKTPFQEAIVFVVGGGNYIEYQNLMDYCKTKLQNSTVKKKIIYGCSELLNATQFLSQLSELGNE</sequence>
<comment type="similarity">
    <text evidence="1">Belongs to the STXBP/unc-18/SEC1 family.</text>
</comment>
<dbReference type="PANTHER" id="PTHR11679">
    <property type="entry name" value="VESICLE PROTEIN SORTING-ASSOCIATED"/>
    <property type="match status" value="1"/>
</dbReference>
<dbReference type="AlphaFoldDB" id="A0A7I8W0N9"/>
<gene>
    <name evidence="2" type="ORF">DGYR_LOCUS9560</name>
</gene>
<dbReference type="Pfam" id="PF00995">
    <property type="entry name" value="Sec1"/>
    <property type="match status" value="1"/>
</dbReference>
<dbReference type="Gene3D" id="3.40.50.1910">
    <property type="match status" value="1"/>
</dbReference>
<reference evidence="2 3" key="1">
    <citation type="submission" date="2020-08" db="EMBL/GenBank/DDBJ databases">
        <authorList>
            <person name="Hejnol A."/>
        </authorList>
    </citation>
    <scope>NUCLEOTIDE SEQUENCE [LARGE SCALE GENOMIC DNA]</scope>
</reference>